<dbReference type="Pfam" id="PF01055">
    <property type="entry name" value="Glyco_hydro_31_2nd"/>
    <property type="match status" value="1"/>
</dbReference>
<dbReference type="AlphaFoldDB" id="A0A1M4TL78"/>
<evidence type="ECO:0000256" key="4">
    <source>
        <dbReference type="RuleBase" id="RU361185"/>
    </source>
</evidence>
<dbReference type="SUPFAM" id="SSF51445">
    <property type="entry name" value="(Trans)glycosidases"/>
    <property type="match status" value="1"/>
</dbReference>
<name>A0A1M4TL78_9SPHI</name>
<dbReference type="CDD" id="cd06592">
    <property type="entry name" value="GH31_NET37"/>
    <property type="match status" value="1"/>
</dbReference>
<keyword evidence="5" id="KW-0732">Signal</keyword>
<dbReference type="Proteomes" id="UP000184287">
    <property type="component" value="Unassembled WGS sequence"/>
</dbReference>
<gene>
    <name evidence="8" type="ORF">SAMN04488522_101229</name>
</gene>
<evidence type="ECO:0000256" key="3">
    <source>
        <dbReference type="ARBA" id="ARBA00023295"/>
    </source>
</evidence>
<dbReference type="OrthoDB" id="176168at2"/>
<sequence length="536" mass="60590">MIKAIKIYLFLTALCCATGLQLYAQTSLVIKEGELWYGGAVNEAHLMPFKDGYSLDMHGDTRGNQAVPLLVSTKGRFIWSEEPFKFAFEKNRLLISQTKSAVTIDSTGKNLKEAFSIASKRFFPSKNKLPDTLLFSKPQYNTWIELVYNQNQVDILNYARAIIDNGFPPGVLMIDDNWADYYGRFDFRADRFTDAKAMVDTLHQLGFKVMLWVSPFVSPDTEVFRELLAKKLLLLDNGGDAGLQWEKAEKPAIIPWWNGYSSVVDFTNPDAKKWFLGRLEHMVNTYHLDGFKFDAGDAEFYPPNGLAFKKVSPNEHSRLWGEIGLSFPLNEYRAMWKMGGEPLVQRLRDKKHNWEDLQKLIPHLVTAGLMGYQFTCPDMIGGGEYGSFIGKDKLDEQLVVRSAQCSALMPMMQFSAAPWRVLSKQNLAAVKKAVDVRARYTPYLMEQVKNSAASGQPIARSMEYEFPNQGFAEVQGQFMLGSKYLIAPVLTNGSTKTVYLPKGAWKDDLGKKIKGPVAITIEVALDRLPVFERINP</sequence>
<evidence type="ECO:0000256" key="5">
    <source>
        <dbReference type="SAM" id="SignalP"/>
    </source>
</evidence>
<dbReference type="InterPro" id="IPR013780">
    <property type="entry name" value="Glyco_hydro_b"/>
</dbReference>
<dbReference type="GO" id="GO:0004553">
    <property type="term" value="F:hydrolase activity, hydrolyzing O-glycosyl compounds"/>
    <property type="evidence" value="ECO:0007669"/>
    <property type="project" value="InterPro"/>
</dbReference>
<dbReference type="Pfam" id="PF21365">
    <property type="entry name" value="Glyco_hydro_31_3rd"/>
    <property type="match status" value="1"/>
</dbReference>
<evidence type="ECO:0000259" key="7">
    <source>
        <dbReference type="Pfam" id="PF21365"/>
    </source>
</evidence>
<dbReference type="PANTHER" id="PTHR43053">
    <property type="entry name" value="GLYCOSIDASE FAMILY 31"/>
    <property type="match status" value="1"/>
</dbReference>
<evidence type="ECO:0000259" key="6">
    <source>
        <dbReference type="Pfam" id="PF01055"/>
    </source>
</evidence>
<dbReference type="Gene3D" id="3.20.20.80">
    <property type="entry name" value="Glycosidases"/>
    <property type="match status" value="1"/>
</dbReference>
<organism evidence="8 9">
    <name type="scientific">Pedobacter caeni</name>
    <dbReference type="NCBI Taxonomy" id="288992"/>
    <lineage>
        <taxon>Bacteria</taxon>
        <taxon>Pseudomonadati</taxon>
        <taxon>Bacteroidota</taxon>
        <taxon>Sphingobacteriia</taxon>
        <taxon>Sphingobacteriales</taxon>
        <taxon>Sphingobacteriaceae</taxon>
        <taxon>Pedobacter</taxon>
    </lineage>
</organism>
<dbReference type="EMBL" id="FQUQ01000001">
    <property type="protein sequence ID" value="SHE45047.1"/>
    <property type="molecule type" value="Genomic_DNA"/>
</dbReference>
<evidence type="ECO:0000313" key="8">
    <source>
        <dbReference type="EMBL" id="SHE45047.1"/>
    </source>
</evidence>
<reference evidence="9" key="1">
    <citation type="submission" date="2016-11" db="EMBL/GenBank/DDBJ databases">
        <authorList>
            <person name="Varghese N."/>
            <person name="Submissions S."/>
        </authorList>
    </citation>
    <scope>NUCLEOTIDE SEQUENCE [LARGE SCALE GENOMIC DNA]</scope>
    <source>
        <strain evidence="9">DSM 16990</strain>
    </source>
</reference>
<evidence type="ECO:0000256" key="1">
    <source>
        <dbReference type="ARBA" id="ARBA00007806"/>
    </source>
</evidence>
<keyword evidence="3 4" id="KW-0326">Glycosidase</keyword>
<feature type="domain" description="Glycoside hydrolase family 31 TIM barrel" evidence="6">
    <location>
        <begin position="148"/>
        <end position="445"/>
    </location>
</feature>
<evidence type="ECO:0000256" key="2">
    <source>
        <dbReference type="ARBA" id="ARBA00022801"/>
    </source>
</evidence>
<dbReference type="InterPro" id="IPR000322">
    <property type="entry name" value="Glyco_hydro_31_TIM"/>
</dbReference>
<comment type="similarity">
    <text evidence="1 4">Belongs to the glycosyl hydrolase 31 family.</text>
</comment>
<dbReference type="SUPFAM" id="SSF51011">
    <property type="entry name" value="Glycosyl hydrolase domain"/>
    <property type="match status" value="1"/>
</dbReference>
<keyword evidence="9" id="KW-1185">Reference proteome</keyword>
<dbReference type="InterPro" id="IPR048395">
    <property type="entry name" value="Glyco_hydro_31_C"/>
</dbReference>
<proteinExistence type="inferred from homology"/>
<dbReference type="Gene3D" id="2.60.40.1180">
    <property type="entry name" value="Golgi alpha-mannosidase II"/>
    <property type="match status" value="1"/>
</dbReference>
<protein>
    <submittedName>
        <fullName evidence="8">Alpha-glucosidase</fullName>
    </submittedName>
</protein>
<dbReference type="InterPro" id="IPR050985">
    <property type="entry name" value="Alpha-glycosidase_related"/>
</dbReference>
<evidence type="ECO:0000313" key="9">
    <source>
        <dbReference type="Proteomes" id="UP000184287"/>
    </source>
</evidence>
<accession>A0A1M4TL78</accession>
<dbReference type="InterPro" id="IPR017853">
    <property type="entry name" value="GH"/>
</dbReference>
<keyword evidence="2 4" id="KW-0378">Hydrolase</keyword>
<dbReference type="GO" id="GO:0005975">
    <property type="term" value="P:carbohydrate metabolic process"/>
    <property type="evidence" value="ECO:0007669"/>
    <property type="project" value="InterPro"/>
</dbReference>
<feature type="domain" description="Glycosyl hydrolase family 31 C-terminal" evidence="7">
    <location>
        <begin position="455"/>
        <end position="533"/>
    </location>
</feature>
<dbReference type="RefSeq" id="WP_073226317.1">
    <property type="nucleotide sequence ID" value="NZ_FQUQ01000001.1"/>
</dbReference>
<dbReference type="PANTHER" id="PTHR43053:SF4">
    <property type="entry name" value="MYOGENESIS-REGULATING GLYCOSIDASE"/>
    <property type="match status" value="1"/>
</dbReference>
<feature type="signal peptide" evidence="5">
    <location>
        <begin position="1"/>
        <end position="24"/>
    </location>
</feature>
<feature type="chain" id="PRO_5012680015" evidence="5">
    <location>
        <begin position="25"/>
        <end position="536"/>
    </location>
</feature>
<dbReference type="STRING" id="288992.SAMN04488522_101229"/>